<feature type="transmembrane region" description="Helical" evidence="8">
    <location>
        <begin position="610"/>
        <end position="632"/>
    </location>
</feature>
<feature type="transmembrane region" description="Helical" evidence="8">
    <location>
        <begin position="93"/>
        <end position="113"/>
    </location>
</feature>
<keyword evidence="6 8" id="KW-1133">Transmembrane helix</keyword>
<dbReference type="SUPFAM" id="SSF81345">
    <property type="entry name" value="ABC transporter involved in vitamin B12 uptake, BtuC"/>
    <property type="match status" value="2"/>
</dbReference>
<feature type="transmembrane region" description="Helical" evidence="8">
    <location>
        <begin position="638"/>
        <end position="656"/>
    </location>
</feature>
<feature type="transmembrane region" description="Helical" evidence="8">
    <location>
        <begin position="525"/>
        <end position="543"/>
    </location>
</feature>
<dbReference type="CDD" id="cd06550">
    <property type="entry name" value="TM_ABC_iron-siderophores_like"/>
    <property type="match status" value="2"/>
</dbReference>
<feature type="transmembrane region" description="Helical" evidence="8">
    <location>
        <begin position="395"/>
        <end position="412"/>
    </location>
</feature>
<dbReference type="RefSeq" id="WP_377930456.1">
    <property type="nucleotide sequence ID" value="NZ_JBHUEM010000054.1"/>
</dbReference>
<evidence type="ECO:0000256" key="6">
    <source>
        <dbReference type="ARBA" id="ARBA00022989"/>
    </source>
</evidence>
<dbReference type="Gene3D" id="1.10.3470.10">
    <property type="entry name" value="ABC transporter involved in vitamin B12 uptake, BtuC"/>
    <property type="match status" value="2"/>
</dbReference>
<evidence type="ECO:0000256" key="5">
    <source>
        <dbReference type="ARBA" id="ARBA00022692"/>
    </source>
</evidence>
<feature type="transmembrane region" description="Helical" evidence="8">
    <location>
        <begin position="306"/>
        <end position="325"/>
    </location>
</feature>
<comment type="caution">
    <text evidence="9">The sequence shown here is derived from an EMBL/GenBank/DDBJ whole genome shotgun (WGS) entry which is preliminary data.</text>
</comment>
<dbReference type="PANTHER" id="PTHR30472:SF37">
    <property type="entry name" value="FE(3+) DICITRATE TRANSPORT SYSTEM PERMEASE PROTEIN FECD-RELATED"/>
    <property type="match status" value="1"/>
</dbReference>
<evidence type="ECO:0000313" key="10">
    <source>
        <dbReference type="Proteomes" id="UP001597214"/>
    </source>
</evidence>
<dbReference type="Pfam" id="PF01032">
    <property type="entry name" value="FecCD"/>
    <property type="match status" value="2"/>
</dbReference>
<comment type="subcellular location">
    <subcellularLocation>
        <location evidence="1">Cell membrane</location>
        <topology evidence="1">Multi-pass membrane protein</topology>
    </subcellularLocation>
</comment>
<dbReference type="Proteomes" id="UP001597214">
    <property type="component" value="Unassembled WGS sequence"/>
</dbReference>
<feature type="transmembrane region" description="Helical" evidence="8">
    <location>
        <begin position="119"/>
        <end position="137"/>
    </location>
</feature>
<feature type="transmembrane region" description="Helical" evidence="8">
    <location>
        <begin position="188"/>
        <end position="208"/>
    </location>
</feature>
<feature type="transmembrane region" description="Helical" evidence="8">
    <location>
        <begin position="144"/>
        <end position="168"/>
    </location>
</feature>
<keyword evidence="10" id="KW-1185">Reference proteome</keyword>
<feature type="transmembrane region" description="Helical" evidence="8">
    <location>
        <begin position="281"/>
        <end position="299"/>
    </location>
</feature>
<keyword evidence="4" id="KW-1003">Cell membrane</keyword>
<name>A0ABW4LWM9_9BACI</name>
<keyword evidence="7 8" id="KW-0472">Membrane</keyword>
<proteinExistence type="inferred from homology"/>
<feature type="transmembrane region" description="Helical" evidence="8">
    <location>
        <begin position="450"/>
        <end position="471"/>
    </location>
</feature>
<dbReference type="InterPro" id="IPR037294">
    <property type="entry name" value="ABC_BtuC-like"/>
</dbReference>
<evidence type="ECO:0000256" key="1">
    <source>
        <dbReference type="ARBA" id="ARBA00004651"/>
    </source>
</evidence>
<dbReference type="NCBIfam" id="NF007871">
    <property type="entry name" value="PRK10577.2-2"/>
    <property type="match status" value="1"/>
</dbReference>
<dbReference type="PANTHER" id="PTHR30472">
    <property type="entry name" value="FERRIC ENTEROBACTIN TRANSPORT SYSTEM PERMEASE PROTEIN"/>
    <property type="match status" value="1"/>
</dbReference>
<evidence type="ECO:0000256" key="2">
    <source>
        <dbReference type="ARBA" id="ARBA00007935"/>
    </source>
</evidence>
<accession>A0ABW4LWM9</accession>
<keyword evidence="5 8" id="KW-0812">Transmembrane</keyword>
<comment type="similarity">
    <text evidence="2">Belongs to the binding-protein-dependent transport system permease family. FecCD subfamily.</text>
</comment>
<organism evidence="9 10">
    <name type="scientific">Bacillus salitolerans</name>
    <dbReference type="NCBI Taxonomy" id="1437434"/>
    <lineage>
        <taxon>Bacteria</taxon>
        <taxon>Bacillati</taxon>
        <taxon>Bacillota</taxon>
        <taxon>Bacilli</taxon>
        <taxon>Bacillales</taxon>
        <taxon>Bacillaceae</taxon>
        <taxon>Bacillus</taxon>
    </lineage>
</organism>
<feature type="transmembrane region" description="Helical" evidence="8">
    <location>
        <begin position="345"/>
        <end position="374"/>
    </location>
</feature>
<evidence type="ECO:0000313" key="9">
    <source>
        <dbReference type="EMBL" id="MFD1739224.1"/>
    </source>
</evidence>
<feature type="transmembrane region" description="Helical" evidence="8">
    <location>
        <begin position="477"/>
        <end position="500"/>
    </location>
</feature>
<evidence type="ECO:0000256" key="8">
    <source>
        <dbReference type="SAM" id="Phobius"/>
    </source>
</evidence>
<dbReference type="EMBL" id="JBHUEM010000054">
    <property type="protein sequence ID" value="MFD1739224.1"/>
    <property type="molecule type" value="Genomic_DNA"/>
</dbReference>
<evidence type="ECO:0000256" key="7">
    <source>
        <dbReference type="ARBA" id="ARBA00023136"/>
    </source>
</evidence>
<feature type="transmembrane region" description="Helical" evidence="8">
    <location>
        <begin position="568"/>
        <end position="598"/>
    </location>
</feature>
<evidence type="ECO:0000256" key="3">
    <source>
        <dbReference type="ARBA" id="ARBA00022448"/>
    </source>
</evidence>
<dbReference type="InterPro" id="IPR000522">
    <property type="entry name" value="ABC_transptr_permease_BtuC"/>
</dbReference>
<protein>
    <submittedName>
        <fullName evidence="9">Fe(3+)-hydroxamate ABC transporter permease FhuB</fullName>
    </submittedName>
</protein>
<feature type="transmembrane region" description="Helical" evidence="8">
    <location>
        <begin position="234"/>
        <end position="261"/>
    </location>
</feature>
<feature type="transmembrane region" description="Helical" evidence="8">
    <location>
        <begin position="424"/>
        <end position="443"/>
    </location>
</feature>
<gene>
    <name evidence="9" type="primary">fhuB</name>
    <name evidence="9" type="ORF">ACFSCX_22340</name>
</gene>
<feature type="transmembrane region" description="Helical" evidence="8">
    <location>
        <begin position="62"/>
        <end position="81"/>
    </location>
</feature>
<sequence length="659" mass="69649">MKVRIQPKPSSLFLGGFLLLLFLSIIHLTQGQADYSLLTLLTDVWREGRVQDIILGLRLPRVVMGILAGGALAVAGLFLQTLTKNPLASASTLGINAGAFLFVVICTIFFPAVIGKYPFFISILGATVSALLVMGLVGKTLEPVRVALTGMIVSLLFSSFTGALQLLFENETNGLFLWGSGTLIQLDWSGVKFSIIFITIAIIVAILLGSKLDALTLGDQVATSLGQSVFKVKVVAWLAAIVLAAVTVSVVGPIGFVGLIAPHIVRLLGVKGHRLQIVHTFLWGAILLIGADVLARMIAPGQEIPVGAMTALIGGPWLMVLAYRTGKRYQKGETRLGGREIPFSFKWLLVSLTALLACMLLVAVSFGGTSFLTIDEWLDGSLTSPFVMQFRIPRILTAFVVGMLLAMSGVLLQGVLRNPLADPSVLGITSGGGAGAMVFLVLFPGVSIQFLPFAALVGALTAITIILVSTWKSRWNSMLLALMGVAVSAIGSAIIQILIVKAKLGVAPALTWLSGSTYAKGWEELRIVLLIALLTIPVSFLLVRKLDVLSFGDDVASGLGLKVSKTKIMAILLGVGMGAASVSIVGTIGFIGLLAPHAARRIVGFEHKRVIIVSLLLGGILLVGADFLGRLVLAPKEIPSGLVVALIGTPYLLYLLRKT</sequence>
<reference evidence="10" key="1">
    <citation type="journal article" date="2019" name="Int. J. Syst. Evol. Microbiol.">
        <title>The Global Catalogue of Microorganisms (GCM) 10K type strain sequencing project: providing services to taxonomists for standard genome sequencing and annotation.</title>
        <authorList>
            <consortium name="The Broad Institute Genomics Platform"/>
            <consortium name="The Broad Institute Genome Sequencing Center for Infectious Disease"/>
            <person name="Wu L."/>
            <person name="Ma J."/>
        </authorList>
    </citation>
    <scope>NUCLEOTIDE SEQUENCE [LARGE SCALE GENOMIC DNA]</scope>
    <source>
        <strain evidence="10">CCUG 49339</strain>
    </source>
</reference>
<keyword evidence="3" id="KW-0813">Transport</keyword>
<evidence type="ECO:0000256" key="4">
    <source>
        <dbReference type="ARBA" id="ARBA00022475"/>
    </source>
</evidence>